<dbReference type="SUPFAM" id="SSF53335">
    <property type="entry name" value="S-adenosyl-L-methionine-dependent methyltransferases"/>
    <property type="match status" value="1"/>
</dbReference>
<dbReference type="PANTHER" id="PTHR24422">
    <property type="entry name" value="CHEMOTAXIS PROTEIN METHYLTRANSFERASE"/>
    <property type="match status" value="1"/>
</dbReference>
<dbReference type="SUPFAM" id="SSF47757">
    <property type="entry name" value="Chemotaxis receptor methyltransferase CheR, N-terminal domain"/>
    <property type="match status" value="1"/>
</dbReference>
<dbReference type="CDD" id="cd02440">
    <property type="entry name" value="AdoMet_MTases"/>
    <property type="match status" value="1"/>
</dbReference>
<sequence length="275" mass="31002">MIRGMAAASGDPGTSMVVERVLARGVDLRQYKENFLKRRLDIRLKARGISDYSQYARLLDSDPSEFHLLLATFSINVTEFFRDVDFYNAFYSHIIPDMHLEAGQGGIRVWSAGCASGEEAYTLAIMFAEAAESLAGFKGRIIATDFSSKAIEAARLGRYDAARLANVPEDILAKHFTRLPNGRHQVSERLRSMIDFDIGNLATMSAPQQVDAIFCRNVLMYFDKDMQLKILTKFHKSLKDGGYFILGQSEAVMGESSALFETVMPKERIYRKRRL</sequence>
<dbReference type="InterPro" id="IPR022641">
    <property type="entry name" value="CheR_N"/>
</dbReference>
<evidence type="ECO:0000256" key="2">
    <source>
        <dbReference type="ARBA" id="ARBA00012534"/>
    </source>
</evidence>
<dbReference type="GO" id="GO:0032259">
    <property type="term" value="P:methylation"/>
    <property type="evidence" value="ECO:0007669"/>
    <property type="project" value="UniProtKB-KW"/>
</dbReference>
<evidence type="ECO:0000313" key="8">
    <source>
        <dbReference type="Proteomes" id="UP000027093"/>
    </source>
</evidence>
<reference evidence="7 8" key="1">
    <citation type="journal article" date="2014" name="Int. J. Syst. Evol. Microbiol.">
        <title>Nitrososphaera viennensis gen. nov., sp. nov., an aerobic and mesophilic, ammonia-oxidizing archaeon from soil and a member of the archaeal phylum Thaumarchaeota.</title>
        <authorList>
            <person name="Stieglmeier M."/>
            <person name="Klingl A."/>
            <person name="Alves R.J."/>
            <person name="Rittmann S.K."/>
            <person name="Melcher M."/>
            <person name="Leisch N."/>
            <person name="Schleper C."/>
        </authorList>
    </citation>
    <scope>NUCLEOTIDE SEQUENCE [LARGE SCALE GENOMIC DNA]</scope>
    <source>
        <strain evidence="7">EN76</strain>
    </source>
</reference>
<dbReference type="STRING" id="926571.NVIE_009900"/>
<dbReference type="InterPro" id="IPR000780">
    <property type="entry name" value="CheR_MeTrfase"/>
</dbReference>
<dbReference type="EMBL" id="CP007536">
    <property type="protein sequence ID" value="AIC15217.1"/>
    <property type="molecule type" value="Genomic_DNA"/>
</dbReference>
<comment type="catalytic activity">
    <reaction evidence="1">
        <text>L-glutamyl-[protein] + S-adenosyl-L-methionine = [protein]-L-glutamate 5-O-methyl ester + S-adenosyl-L-homocysteine</text>
        <dbReference type="Rhea" id="RHEA:24452"/>
        <dbReference type="Rhea" id="RHEA-COMP:10208"/>
        <dbReference type="Rhea" id="RHEA-COMP:10311"/>
        <dbReference type="ChEBI" id="CHEBI:29973"/>
        <dbReference type="ChEBI" id="CHEBI:57856"/>
        <dbReference type="ChEBI" id="CHEBI:59789"/>
        <dbReference type="ChEBI" id="CHEBI:82795"/>
        <dbReference type="EC" id="2.1.1.80"/>
    </reaction>
</comment>
<keyword evidence="8" id="KW-1185">Reference proteome</keyword>
<evidence type="ECO:0000256" key="4">
    <source>
        <dbReference type="ARBA" id="ARBA00022679"/>
    </source>
</evidence>
<keyword evidence="3 7" id="KW-0489">Methyltransferase</keyword>
<evidence type="ECO:0000256" key="1">
    <source>
        <dbReference type="ARBA" id="ARBA00001541"/>
    </source>
</evidence>
<dbReference type="InterPro" id="IPR050903">
    <property type="entry name" value="Bact_Chemotaxis_MeTrfase"/>
</dbReference>
<dbReference type="EC" id="2.1.1.80" evidence="2"/>
<dbReference type="Gene3D" id="1.10.155.10">
    <property type="entry name" value="Chemotaxis receptor methyltransferase CheR, N-terminal domain"/>
    <property type="match status" value="1"/>
</dbReference>
<dbReference type="Gene3D" id="3.40.50.150">
    <property type="entry name" value="Vaccinia Virus protein VP39"/>
    <property type="match status" value="1"/>
</dbReference>
<accession>A0A060HPT7</accession>
<evidence type="ECO:0000313" key="7">
    <source>
        <dbReference type="EMBL" id="AIC15217.1"/>
    </source>
</evidence>
<dbReference type="Pfam" id="PF01739">
    <property type="entry name" value="CheR"/>
    <property type="match status" value="1"/>
</dbReference>
<dbReference type="PANTHER" id="PTHR24422:SF10">
    <property type="entry name" value="CHEMOTAXIS PROTEIN METHYLTRANSFERASE 2"/>
    <property type="match status" value="1"/>
</dbReference>
<dbReference type="Proteomes" id="UP000027093">
    <property type="component" value="Chromosome"/>
</dbReference>
<evidence type="ECO:0000256" key="3">
    <source>
        <dbReference type="ARBA" id="ARBA00022603"/>
    </source>
</evidence>
<gene>
    <name evidence="7" type="primary">cheR</name>
    <name evidence="7" type="ORF">NVIE_009900</name>
</gene>
<name>A0A060HPT7_9ARCH</name>
<proteinExistence type="predicted"/>
<keyword evidence="5" id="KW-0949">S-adenosyl-L-methionine</keyword>
<dbReference type="AlphaFoldDB" id="A0A060HPT7"/>
<dbReference type="InterPro" id="IPR036804">
    <property type="entry name" value="CheR_N_sf"/>
</dbReference>
<evidence type="ECO:0000259" key="6">
    <source>
        <dbReference type="PROSITE" id="PS50123"/>
    </source>
</evidence>
<dbReference type="GO" id="GO:0008983">
    <property type="term" value="F:protein-glutamate O-methyltransferase activity"/>
    <property type="evidence" value="ECO:0007669"/>
    <property type="project" value="UniProtKB-EC"/>
</dbReference>
<dbReference type="SMART" id="SM00138">
    <property type="entry name" value="MeTrc"/>
    <property type="match status" value="1"/>
</dbReference>
<dbReference type="InterPro" id="IPR022642">
    <property type="entry name" value="CheR_C"/>
</dbReference>
<dbReference type="InterPro" id="IPR029063">
    <property type="entry name" value="SAM-dependent_MTases_sf"/>
</dbReference>
<dbReference type="KEGG" id="nvn:NVIE_009900"/>
<keyword evidence="4 7" id="KW-0808">Transferase</keyword>
<dbReference type="HOGENOM" id="CLU_025854_1_1_2"/>
<dbReference type="PRINTS" id="PR00996">
    <property type="entry name" value="CHERMTFRASE"/>
</dbReference>
<feature type="domain" description="CheR-type methyltransferase" evidence="6">
    <location>
        <begin position="25"/>
        <end position="273"/>
    </location>
</feature>
<evidence type="ECO:0000256" key="5">
    <source>
        <dbReference type="ARBA" id="ARBA00022691"/>
    </source>
</evidence>
<organism evidence="7 8">
    <name type="scientific">Nitrososphaera viennensis EN76</name>
    <dbReference type="NCBI Taxonomy" id="926571"/>
    <lineage>
        <taxon>Archaea</taxon>
        <taxon>Nitrososphaerota</taxon>
        <taxon>Nitrososphaeria</taxon>
        <taxon>Nitrososphaerales</taxon>
        <taxon>Nitrososphaeraceae</taxon>
        <taxon>Nitrososphaera</taxon>
    </lineage>
</organism>
<protein>
    <recommendedName>
        <fullName evidence="2">protein-glutamate O-methyltransferase</fullName>
        <ecNumber evidence="2">2.1.1.80</ecNumber>
    </recommendedName>
</protein>
<dbReference type="Pfam" id="PF03705">
    <property type="entry name" value="CheR_N"/>
    <property type="match status" value="1"/>
</dbReference>
<dbReference type="PROSITE" id="PS50123">
    <property type="entry name" value="CHER"/>
    <property type="match status" value="1"/>
</dbReference>